<proteinExistence type="predicted"/>
<dbReference type="InterPro" id="IPR019454">
    <property type="entry name" value="Lipoprot_YkyA-like"/>
</dbReference>
<evidence type="ECO:0000313" key="2">
    <source>
        <dbReference type="EMBL" id="WLV25631.1"/>
    </source>
</evidence>
<reference evidence="2" key="1">
    <citation type="submission" date="2023-06" db="EMBL/GenBank/DDBJ databases">
        <title>A Treasure from Seagulls: Isolation and Description of Aciduricobacillus qingdaonensis gen. nov., sp. nov., a Rare Obligately Uric Acid-utilizing Member in the Family Bacillaceae.</title>
        <authorList>
            <person name="Liu W."/>
            <person name="Wang B."/>
        </authorList>
    </citation>
    <scope>NUCLEOTIDE SEQUENCE</scope>
    <source>
        <strain evidence="2">44XB</strain>
    </source>
</reference>
<dbReference type="RefSeq" id="WP_348029423.1">
    <property type="nucleotide sequence ID" value="NZ_CP129113.1"/>
</dbReference>
<feature type="coiled-coil region" evidence="1">
    <location>
        <begin position="94"/>
        <end position="128"/>
    </location>
</feature>
<gene>
    <name evidence="2" type="ORF">QR721_05340</name>
</gene>
<dbReference type="InterPro" id="IPR036785">
    <property type="entry name" value="YkyA-like_sf"/>
</dbReference>
<accession>A0ABY9KXZ5</accession>
<evidence type="ECO:0000313" key="3">
    <source>
        <dbReference type="Proteomes" id="UP001180087"/>
    </source>
</evidence>
<dbReference type="SUPFAM" id="SSF140423">
    <property type="entry name" value="MW0975(SA0943)-like"/>
    <property type="match status" value="1"/>
</dbReference>
<evidence type="ECO:0000256" key="1">
    <source>
        <dbReference type="SAM" id="Coils"/>
    </source>
</evidence>
<keyword evidence="1" id="KW-0175">Coiled coil</keyword>
<sequence length="219" mass="25374">MKKLILGYGFVGTILIVFLAACGGSPAEKMHKNMEESVGIEKKAADVQDKIISLEKKEKQSYDKLISLDDHKMKEIKKLSNDAKSNIDKRRVLVKEEKEIMNDSKENFQKIEGQIDKLKTKKEKVKAKAMHKAMMERYKLYGKLNKAYKRSLADEKEMYSLLAKKDATHDQVKNVIEKVNKSYDKLVQANKSFNVQTEKYNDFKKAFYKTTDLDVSYKK</sequence>
<dbReference type="PROSITE" id="PS51257">
    <property type="entry name" value="PROKAR_LIPOPROTEIN"/>
    <property type="match status" value="1"/>
</dbReference>
<name>A0ABY9KXZ5_9BACI</name>
<dbReference type="Pfam" id="PF10368">
    <property type="entry name" value="YkyA"/>
    <property type="match status" value="1"/>
</dbReference>
<dbReference type="Proteomes" id="UP001180087">
    <property type="component" value="Chromosome"/>
</dbReference>
<dbReference type="EMBL" id="CP129113">
    <property type="protein sequence ID" value="WLV25631.1"/>
    <property type="molecule type" value="Genomic_DNA"/>
</dbReference>
<organism evidence="2 3">
    <name type="scientific">Aciduricibacillus chroicocephali</name>
    <dbReference type="NCBI Taxonomy" id="3054939"/>
    <lineage>
        <taxon>Bacteria</taxon>
        <taxon>Bacillati</taxon>
        <taxon>Bacillota</taxon>
        <taxon>Bacilli</taxon>
        <taxon>Bacillales</taxon>
        <taxon>Bacillaceae</taxon>
        <taxon>Aciduricibacillus</taxon>
    </lineage>
</organism>
<keyword evidence="3" id="KW-1185">Reference proteome</keyword>
<protein>
    <submittedName>
        <fullName evidence="2">YkyA family protein</fullName>
    </submittedName>
</protein>
<dbReference type="Gene3D" id="1.20.120.570">
    <property type="entry name" value="YkyA-like"/>
    <property type="match status" value="1"/>
</dbReference>